<dbReference type="AlphaFoldDB" id="A0A3B0U2A4"/>
<reference evidence="1" key="1">
    <citation type="submission" date="2018-06" db="EMBL/GenBank/DDBJ databases">
        <authorList>
            <person name="Zhirakovskaya E."/>
        </authorList>
    </citation>
    <scope>NUCLEOTIDE SEQUENCE</scope>
</reference>
<organism evidence="1">
    <name type="scientific">hydrothermal vent metagenome</name>
    <dbReference type="NCBI Taxonomy" id="652676"/>
    <lineage>
        <taxon>unclassified sequences</taxon>
        <taxon>metagenomes</taxon>
        <taxon>ecological metagenomes</taxon>
    </lineage>
</organism>
<sequence length="65" mass="7716">MQFYLSQKNNIWNFFNDPPIVPDRFVFSYHGHDDGALCLCSYCRLGRSPRLTIQKLALYFSIIKR</sequence>
<accession>A0A3B0U2A4</accession>
<proteinExistence type="predicted"/>
<dbReference type="EMBL" id="UOEQ01000574">
    <property type="protein sequence ID" value="VAW25005.1"/>
    <property type="molecule type" value="Genomic_DNA"/>
</dbReference>
<name>A0A3B0U2A4_9ZZZZ</name>
<gene>
    <name evidence="1" type="ORF">MNBD_ALPHA11-2268</name>
</gene>
<evidence type="ECO:0000313" key="1">
    <source>
        <dbReference type="EMBL" id="VAW25005.1"/>
    </source>
</evidence>
<protein>
    <submittedName>
        <fullName evidence="1">Uncharacterized protein</fullName>
    </submittedName>
</protein>